<feature type="compositionally biased region" description="Low complexity" evidence="1">
    <location>
        <begin position="189"/>
        <end position="216"/>
    </location>
</feature>
<dbReference type="STRING" id="109376.A0A0D3AW53"/>
<feature type="region of interest" description="Disordered" evidence="1">
    <location>
        <begin position="358"/>
        <end position="378"/>
    </location>
</feature>
<dbReference type="InterPro" id="IPR004252">
    <property type="entry name" value="Probable_transposase_24"/>
</dbReference>
<evidence type="ECO:0008006" key="4">
    <source>
        <dbReference type="Google" id="ProtNLM"/>
    </source>
</evidence>
<feature type="region of interest" description="Disordered" evidence="1">
    <location>
        <begin position="163"/>
        <end position="225"/>
    </location>
</feature>
<dbReference type="Proteomes" id="UP000032141">
    <property type="component" value="Chromosome C2"/>
</dbReference>
<dbReference type="PANTHER" id="PTHR44067:SF3">
    <property type="entry name" value="OS06G0138600 PROTEIN"/>
    <property type="match status" value="1"/>
</dbReference>
<reference evidence="2 3" key="1">
    <citation type="journal article" date="2014" name="Genome Biol.">
        <title>Transcriptome and methylome profiling reveals relics of genome dominance in the mesopolyploid Brassica oleracea.</title>
        <authorList>
            <person name="Parkin I.A."/>
            <person name="Koh C."/>
            <person name="Tang H."/>
            <person name="Robinson S.J."/>
            <person name="Kagale S."/>
            <person name="Clarke W.E."/>
            <person name="Town C.D."/>
            <person name="Nixon J."/>
            <person name="Krishnakumar V."/>
            <person name="Bidwell S.L."/>
            <person name="Denoeud F."/>
            <person name="Belcram H."/>
            <person name="Links M.G."/>
            <person name="Just J."/>
            <person name="Clarke C."/>
            <person name="Bender T."/>
            <person name="Huebert T."/>
            <person name="Mason A.S."/>
            <person name="Pires J.C."/>
            <person name="Barker G."/>
            <person name="Moore J."/>
            <person name="Walley P.G."/>
            <person name="Manoli S."/>
            <person name="Batley J."/>
            <person name="Edwards D."/>
            <person name="Nelson M.N."/>
            <person name="Wang X."/>
            <person name="Paterson A.H."/>
            <person name="King G."/>
            <person name="Bancroft I."/>
            <person name="Chalhoub B."/>
            <person name="Sharpe A.G."/>
        </authorList>
    </citation>
    <scope>NUCLEOTIDE SEQUENCE</scope>
    <source>
        <strain evidence="2 3">cv. TO1000</strain>
    </source>
</reference>
<dbReference type="InterPro" id="IPR029063">
    <property type="entry name" value="SAM-dependent_MTases_sf"/>
</dbReference>
<dbReference type="OMA" id="DDIRMTQ"/>
<name>A0A0D3AW53_BRAOL</name>
<accession>A0A0D3AW53</accession>
<dbReference type="EnsemblPlants" id="Bo2g140500.1">
    <property type="protein sequence ID" value="Bo2g140500.1"/>
    <property type="gene ID" value="Bo2g140500"/>
</dbReference>
<evidence type="ECO:0000313" key="2">
    <source>
        <dbReference type="EnsemblPlants" id="Bo2g140500.1"/>
    </source>
</evidence>
<dbReference type="AlphaFoldDB" id="A0A0D3AW53"/>
<keyword evidence="3" id="KW-1185">Reference proteome</keyword>
<proteinExistence type="predicted"/>
<sequence>MFKAKLVSPLPNMAHDPQKGRLAAEDKVFFLPTVEENDFLIDDVLGLGTGKIRIGLDLSGGSVPFAARMAERNVTVITNTLNNGGPFSDFIAGRGLFPLFLSLDHSFPFHDNEFDLVPGSSGLDVEGKPEKLEFLMFDLDRVLKPGGLFWLDNFYCGSHYKKTATRPRQRRGRGGTGSQSRDSSHFQDSPSPHSSNHTSPSAAPAPAAPAPAAASAPVPPGPPRVMSVAELVQQPGRDHLPYLTPNPHGRGQTWFNRSGNGISAWINRMMYSALDSGHPTFTHFPTDKQVMWFRQFAQEFNWNSDETLFIYHHFVHKVMDNYGKQIHEWKKKWEINKVPKSMNDTVWKELCAHWDKKETKETSSTNSTNRRSDRKGKGIYKHNLGAQSIATLGDRMAEENDGEPVDDLALMRRAYTNKKTGQIDDGLVRDVVDLVQTQVVDEVSQLQTEDDASTASTNLSRFRINKIVESKKELTRLIERFGYKKLKWVIGEKADAEMYLSAVLQNPVRV</sequence>
<dbReference type="HOGENOM" id="CLU_534608_0_0_1"/>
<dbReference type="Gramene" id="Bo2g140500.1">
    <property type="protein sequence ID" value="Bo2g140500.1"/>
    <property type="gene ID" value="Bo2g140500"/>
</dbReference>
<dbReference type="eggNOG" id="ENOG502S9GY">
    <property type="taxonomic scope" value="Eukaryota"/>
</dbReference>
<reference evidence="2" key="2">
    <citation type="submission" date="2015-03" db="UniProtKB">
        <authorList>
            <consortium name="EnsemblPlants"/>
        </authorList>
    </citation>
    <scope>IDENTIFICATION</scope>
</reference>
<dbReference type="SUPFAM" id="SSF53335">
    <property type="entry name" value="S-adenosyl-L-methionine-dependent methyltransferases"/>
    <property type="match status" value="1"/>
</dbReference>
<dbReference type="InterPro" id="IPR053223">
    <property type="entry name" value="Prob_Methyltransferase"/>
</dbReference>
<evidence type="ECO:0000313" key="3">
    <source>
        <dbReference type="Proteomes" id="UP000032141"/>
    </source>
</evidence>
<feature type="compositionally biased region" description="Basic residues" evidence="1">
    <location>
        <begin position="163"/>
        <end position="173"/>
    </location>
</feature>
<dbReference type="Pfam" id="PF03004">
    <property type="entry name" value="Transposase_24"/>
    <property type="match status" value="1"/>
</dbReference>
<evidence type="ECO:0000256" key="1">
    <source>
        <dbReference type="SAM" id="MobiDB-lite"/>
    </source>
</evidence>
<organism evidence="2 3">
    <name type="scientific">Brassica oleracea var. oleracea</name>
    <dbReference type="NCBI Taxonomy" id="109376"/>
    <lineage>
        <taxon>Eukaryota</taxon>
        <taxon>Viridiplantae</taxon>
        <taxon>Streptophyta</taxon>
        <taxon>Embryophyta</taxon>
        <taxon>Tracheophyta</taxon>
        <taxon>Spermatophyta</taxon>
        <taxon>Magnoliopsida</taxon>
        <taxon>eudicotyledons</taxon>
        <taxon>Gunneridae</taxon>
        <taxon>Pentapetalae</taxon>
        <taxon>rosids</taxon>
        <taxon>malvids</taxon>
        <taxon>Brassicales</taxon>
        <taxon>Brassicaceae</taxon>
        <taxon>Brassiceae</taxon>
        <taxon>Brassica</taxon>
    </lineage>
</organism>
<dbReference type="PANTHER" id="PTHR44067">
    <property type="entry name" value="S-ADENOSYL-L-METHIONINE-DEPENDENT METHYLTRANSFERASE SUPERFAMILY PROTEIN-RELATED"/>
    <property type="match status" value="1"/>
</dbReference>
<protein>
    <recommendedName>
        <fullName evidence="4">Methyltransferase type 11 domain-containing protein</fullName>
    </recommendedName>
</protein>